<dbReference type="RefSeq" id="WP_276235497.1">
    <property type="nucleotide sequence ID" value="NZ_CP119802.1"/>
</dbReference>
<comment type="caution">
    <text evidence="2">The sequence shown here is derived from an EMBL/GenBank/DDBJ whole genome shotgun (WGS) entry which is preliminary data.</text>
</comment>
<evidence type="ECO:0000313" key="2">
    <source>
        <dbReference type="EMBL" id="MFC7234489.1"/>
    </source>
</evidence>
<keyword evidence="1" id="KW-0812">Transmembrane</keyword>
<dbReference type="EMBL" id="JBHTAP010000001">
    <property type="protein sequence ID" value="MFC7234489.1"/>
    <property type="molecule type" value="Genomic_DNA"/>
</dbReference>
<dbReference type="AlphaFoldDB" id="A0ABD5ZMU0"/>
<accession>A0ABD5ZMU0</accession>
<dbReference type="GeneID" id="79266157"/>
<protein>
    <submittedName>
        <fullName evidence="2">Type IV pilin N-terminal domain-containing protein</fullName>
    </submittedName>
</protein>
<proteinExistence type="predicted"/>
<evidence type="ECO:0000256" key="1">
    <source>
        <dbReference type="SAM" id="Phobius"/>
    </source>
</evidence>
<gene>
    <name evidence="2" type="ORF">ACFQJ4_04070</name>
</gene>
<reference evidence="2 3" key="1">
    <citation type="journal article" date="2019" name="Int. J. Syst. Evol. Microbiol.">
        <title>The Global Catalogue of Microorganisms (GCM) 10K type strain sequencing project: providing services to taxonomists for standard genome sequencing and annotation.</title>
        <authorList>
            <consortium name="The Broad Institute Genomics Platform"/>
            <consortium name="The Broad Institute Genome Sequencing Center for Infectious Disease"/>
            <person name="Wu L."/>
            <person name="Ma J."/>
        </authorList>
    </citation>
    <scope>NUCLEOTIDE SEQUENCE [LARGE SCALE GENOMIC DNA]</scope>
    <source>
        <strain evidence="2 3">DT85</strain>
    </source>
</reference>
<dbReference type="Proteomes" id="UP001596398">
    <property type="component" value="Unassembled WGS sequence"/>
</dbReference>
<keyword evidence="1" id="KW-1133">Transmembrane helix</keyword>
<organism evidence="2 3">
    <name type="scientific">Halosegnis marinus</name>
    <dbReference type="NCBI Taxonomy" id="3034023"/>
    <lineage>
        <taxon>Archaea</taxon>
        <taxon>Methanobacteriati</taxon>
        <taxon>Methanobacteriota</taxon>
        <taxon>Stenosarchaea group</taxon>
        <taxon>Halobacteria</taxon>
        <taxon>Halobacteriales</taxon>
        <taxon>Natronomonadaceae</taxon>
        <taxon>Halosegnis</taxon>
    </lineage>
</organism>
<keyword evidence="3" id="KW-1185">Reference proteome</keyword>
<feature type="transmembrane region" description="Helical" evidence="1">
    <location>
        <begin position="12"/>
        <end position="34"/>
    </location>
</feature>
<evidence type="ECO:0000313" key="3">
    <source>
        <dbReference type="Proteomes" id="UP001596398"/>
    </source>
</evidence>
<sequence>MATNGERGAAPATAVVYTVAITLIVGSIAGAYVFGLGPDSARAAPAVSYDASHGGSELAVVHDGGATLDGERTLRLEVWVLDEESDARAEFVWLDATGPALAEFPLAHTDTLTLYENEADGGSDYELPAGFDLSRGDTVRVVWYPRGENSSHVVGEDTLVR</sequence>
<name>A0ABD5ZMU0_9EURY</name>
<keyword evidence="1" id="KW-0472">Membrane</keyword>